<feature type="region of interest" description="Disordered" evidence="1">
    <location>
        <begin position="316"/>
        <end position="467"/>
    </location>
</feature>
<gene>
    <name evidence="2" type="ORF">J5V16_15845</name>
</gene>
<reference evidence="2 3" key="1">
    <citation type="submission" date="2021-03" db="EMBL/GenBank/DDBJ databases">
        <title>Glycomyces sp. nov., a novel actinomycete isolated from soil.</title>
        <authorList>
            <person name="Yang X."/>
            <person name="Xu X."/>
        </authorList>
    </citation>
    <scope>NUCLEOTIDE SEQUENCE [LARGE SCALE GENOMIC DNA]</scope>
    <source>
        <strain evidence="2 3">NEAU-S30</strain>
    </source>
</reference>
<comment type="caution">
    <text evidence="2">The sequence shown here is derived from an EMBL/GenBank/DDBJ whole genome shotgun (WGS) entry which is preliminary data.</text>
</comment>
<dbReference type="RefSeq" id="WP_208497402.1">
    <property type="nucleotide sequence ID" value="NZ_JAGFNP010000008.1"/>
</dbReference>
<name>A0ABS3U6C8_9ACTN</name>
<feature type="compositionally biased region" description="Low complexity" evidence="1">
    <location>
        <begin position="79"/>
        <end position="95"/>
    </location>
</feature>
<feature type="compositionally biased region" description="Basic and acidic residues" evidence="1">
    <location>
        <begin position="455"/>
        <end position="467"/>
    </location>
</feature>
<evidence type="ECO:0000256" key="1">
    <source>
        <dbReference type="SAM" id="MobiDB-lite"/>
    </source>
</evidence>
<feature type="compositionally biased region" description="Basic and acidic residues" evidence="1">
    <location>
        <begin position="414"/>
        <end position="428"/>
    </location>
</feature>
<feature type="region of interest" description="Disordered" evidence="1">
    <location>
        <begin position="1"/>
        <end position="24"/>
    </location>
</feature>
<accession>A0ABS3U6C8</accession>
<proteinExistence type="predicted"/>
<keyword evidence="3" id="KW-1185">Reference proteome</keyword>
<feature type="compositionally biased region" description="Basic residues" evidence="1">
    <location>
        <begin position="191"/>
        <end position="202"/>
    </location>
</feature>
<feature type="region of interest" description="Disordered" evidence="1">
    <location>
        <begin position="56"/>
        <end position="203"/>
    </location>
</feature>
<evidence type="ECO:0000313" key="2">
    <source>
        <dbReference type="EMBL" id="MBO3734301.1"/>
    </source>
</evidence>
<feature type="compositionally biased region" description="Low complexity" evidence="1">
    <location>
        <begin position="329"/>
        <end position="344"/>
    </location>
</feature>
<protein>
    <submittedName>
        <fullName evidence="2">Uncharacterized protein</fullName>
    </submittedName>
</protein>
<evidence type="ECO:0000313" key="3">
    <source>
        <dbReference type="Proteomes" id="UP000681341"/>
    </source>
</evidence>
<feature type="compositionally biased region" description="Basic and acidic residues" evidence="1">
    <location>
        <begin position="351"/>
        <end position="386"/>
    </location>
</feature>
<dbReference type="Proteomes" id="UP000681341">
    <property type="component" value="Unassembled WGS sequence"/>
</dbReference>
<sequence length="467" mass="48059">MRPKARNTTRNPALPRPARWRAAKSREAAVVPALSDFGTDPAHPVRDSVLQRLGRWRAKASDAVTGRSSGESGTDRATRPGPAAAAGIDAGAPEATGGRAKLQGVRRLGSRLSRPITGRVSAVRRKSDLRSAPETKGPTWVRHFPSPVPGKRRADDDRGRGRSGRAPGASDTDEARRPGRFGRTAGDKSRGRSRMRLGRKSPARPADWIPVRYRVARAVGAAASALPESRAVRVGTAVAELVAANQGVIKAGLTAASAVPVLRPYVKVAATAMGAIAVARRIARAKNAASDVAAAFRGPATPGMAHAGNGFGLDAKALPSKPASGRESASAPAGKGAGAPGVPAQTNGRGSETDRPAETALRHQPADDRDAKTGHADNDSDADAAKDASGTHASGVAGDAVPAQPTDARGAKTGHADNDSDADAETRAGDGLQPIDGREAEEVDPSAALQSKHRRDAEGSTEQGREP</sequence>
<organism evidence="2 3">
    <name type="scientific">Glycomyces niveus</name>
    <dbReference type="NCBI Taxonomy" id="2820287"/>
    <lineage>
        <taxon>Bacteria</taxon>
        <taxon>Bacillati</taxon>
        <taxon>Actinomycetota</taxon>
        <taxon>Actinomycetes</taxon>
        <taxon>Glycomycetales</taxon>
        <taxon>Glycomycetaceae</taxon>
        <taxon>Glycomyces</taxon>
    </lineage>
</organism>
<dbReference type="EMBL" id="JAGFNP010000008">
    <property type="protein sequence ID" value="MBO3734301.1"/>
    <property type="molecule type" value="Genomic_DNA"/>
</dbReference>